<dbReference type="EMBL" id="JAYWMA010000018">
    <property type="protein sequence ID" value="MEX3529705.1"/>
    <property type="molecule type" value="Genomic_DNA"/>
</dbReference>
<dbReference type="RefSeq" id="WP_368522997.1">
    <property type="nucleotide sequence ID" value="NZ_JAYWMA010000018.1"/>
</dbReference>
<accession>A0ABV3UY76</accession>
<feature type="domain" description="Carrier" evidence="4">
    <location>
        <begin position="14"/>
        <end position="88"/>
    </location>
</feature>
<evidence type="ECO:0000313" key="6">
    <source>
        <dbReference type="Proteomes" id="UP001558353"/>
    </source>
</evidence>
<evidence type="ECO:0000259" key="4">
    <source>
        <dbReference type="PROSITE" id="PS50075"/>
    </source>
</evidence>
<evidence type="ECO:0000256" key="1">
    <source>
        <dbReference type="ARBA" id="ARBA00022450"/>
    </source>
</evidence>
<keyword evidence="6" id="KW-1185">Reference proteome</keyword>
<dbReference type="PANTHER" id="PTHR43775:SF37">
    <property type="entry name" value="SI:DKEY-61P9.11"/>
    <property type="match status" value="1"/>
</dbReference>
<evidence type="ECO:0000256" key="3">
    <source>
        <dbReference type="ARBA" id="ARBA00023268"/>
    </source>
</evidence>
<dbReference type="Gene3D" id="3.40.50.1820">
    <property type="entry name" value="alpha/beta hydrolase"/>
    <property type="match status" value="1"/>
</dbReference>
<dbReference type="InterPro" id="IPR009081">
    <property type="entry name" value="PP-bd_ACP"/>
</dbReference>
<dbReference type="Gene3D" id="1.10.1200.10">
    <property type="entry name" value="ACP-like"/>
    <property type="match status" value="1"/>
</dbReference>
<reference evidence="5 6" key="1">
    <citation type="journal article" date="2024" name="Fungal Genet. Biol.">
        <title>The porcine skin microbiome exhibits broad fungal antagonism.</title>
        <authorList>
            <person name="De La Cruz K.F."/>
            <person name="Townsend E.C."/>
            <person name="Alex Cheong J.Z."/>
            <person name="Salamzade R."/>
            <person name="Liu A."/>
            <person name="Sandstrom S."/>
            <person name="Davila E."/>
            <person name="Huang L."/>
            <person name="Xu K.H."/>
            <person name="Wu S.Y."/>
            <person name="Meudt J.J."/>
            <person name="Shanmuganayagam D."/>
            <person name="Gibson A.L.F."/>
            <person name="Kalan L.R."/>
        </authorList>
    </citation>
    <scope>NUCLEOTIDE SEQUENCE [LARGE SCALE GENOMIC DNA]</scope>
    <source>
        <strain evidence="5 6">LK2569</strain>
    </source>
</reference>
<dbReference type="SUPFAM" id="SSF47336">
    <property type="entry name" value="ACP-like"/>
    <property type="match status" value="1"/>
</dbReference>
<dbReference type="Pfam" id="PF00550">
    <property type="entry name" value="PP-binding"/>
    <property type="match status" value="1"/>
</dbReference>
<dbReference type="SMART" id="SM00824">
    <property type="entry name" value="PKS_TE"/>
    <property type="match status" value="1"/>
</dbReference>
<dbReference type="InterPro" id="IPR036736">
    <property type="entry name" value="ACP-like_sf"/>
</dbReference>
<dbReference type="SUPFAM" id="SSF53474">
    <property type="entry name" value="alpha/beta-Hydrolases"/>
    <property type="match status" value="1"/>
</dbReference>
<evidence type="ECO:0000313" key="5">
    <source>
        <dbReference type="EMBL" id="MEX3529705.1"/>
    </source>
</evidence>
<proteinExistence type="predicted"/>
<dbReference type="PROSITE" id="PS50075">
    <property type="entry name" value="CARRIER"/>
    <property type="match status" value="1"/>
</dbReference>
<keyword evidence="1" id="KW-0596">Phosphopantetheine</keyword>
<dbReference type="InterPro" id="IPR020806">
    <property type="entry name" value="PKS_PP-bd"/>
</dbReference>
<dbReference type="SMART" id="SM00823">
    <property type="entry name" value="PKS_PP"/>
    <property type="match status" value="1"/>
</dbReference>
<dbReference type="InterPro" id="IPR020802">
    <property type="entry name" value="TesA-like"/>
</dbReference>
<gene>
    <name evidence="5" type="ORF">VVR64_11655</name>
</gene>
<keyword evidence="2" id="KW-0597">Phosphoprotein</keyword>
<dbReference type="InterPro" id="IPR029058">
    <property type="entry name" value="AB_hydrolase_fold"/>
</dbReference>
<dbReference type="Proteomes" id="UP001558353">
    <property type="component" value="Unassembled WGS sequence"/>
</dbReference>
<evidence type="ECO:0000256" key="2">
    <source>
        <dbReference type="ARBA" id="ARBA00022553"/>
    </source>
</evidence>
<feature type="non-terminal residue" evidence="5">
    <location>
        <position position="1"/>
    </location>
</feature>
<dbReference type="InterPro" id="IPR050091">
    <property type="entry name" value="PKS_NRPS_Biosynth_Enz"/>
</dbReference>
<sequence length="495" mass="52935">SPDAEPGWSPESGVPVEAHLRTIVGEAMGYDVDDLPLELPLIDLGLDSLMGMRIKNRVEHDFSIPPLQVQALRDASVADVITLVEDLVAQSHGAPAADSADPAAGTAADAVDEAFAAAEGGEAVAKQGISVAPRDASERMAFGTWATVAGAGVGGVTDELPALDDATAEAMSARLSERTGAAITVDDVRAAGTIADLAETLRPHLEVEVEGNIRVLRERPEGSRTPAVFLFHPAGGSSAVYQPLVRRLPDDAPVYGVERLEGDITDRAAAYIDDIKDRAAGLPIVLGGWSFGGALAYEVAHQLIGSGVEVAQIMLLDTVQPSEKVPDTPEEMHARWDRYADFSKRTYGLDIPVPHDLLDQQGEEALLTMLEQFLATADSSQHGLSGGVLEHQRASFVDNRILDQLDMSRWADVDAPVVLFRAERMHDGAIELEPRYATIDDDGGWSAIVEDLEIVHLRGDHLAIVDEPEISKVGSWLGDRLQNLDAATRNGQQSK</sequence>
<protein>
    <submittedName>
        <fullName evidence="5">Non-ribosomal peptide synthetase</fullName>
    </submittedName>
</protein>
<keyword evidence="3" id="KW-0511">Multifunctional enzyme</keyword>
<dbReference type="InterPro" id="IPR001031">
    <property type="entry name" value="Thioesterase"/>
</dbReference>
<organism evidence="5 6">
    <name type="scientific">Corynebacterium xerosis</name>
    <dbReference type="NCBI Taxonomy" id="1725"/>
    <lineage>
        <taxon>Bacteria</taxon>
        <taxon>Bacillati</taxon>
        <taxon>Actinomycetota</taxon>
        <taxon>Actinomycetes</taxon>
        <taxon>Mycobacteriales</taxon>
        <taxon>Corynebacteriaceae</taxon>
        <taxon>Corynebacterium</taxon>
    </lineage>
</organism>
<dbReference type="PANTHER" id="PTHR43775">
    <property type="entry name" value="FATTY ACID SYNTHASE"/>
    <property type="match status" value="1"/>
</dbReference>
<name>A0ABV3UY76_9CORY</name>
<comment type="caution">
    <text evidence="5">The sequence shown here is derived from an EMBL/GenBank/DDBJ whole genome shotgun (WGS) entry which is preliminary data.</text>
</comment>
<dbReference type="Pfam" id="PF00975">
    <property type="entry name" value="Thioesterase"/>
    <property type="match status" value="1"/>
</dbReference>